<dbReference type="AlphaFoldDB" id="A0A285N798"/>
<dbReference type="PANTHER" id="PTHR42919">
    <property type="entry name" value="N-ALPHA-ACETYLTRANSFERASE"/>
    <property type="match status" value="1"/>
</dbReference>
<dbReference type="PANTHER" id="PTHR42919:SF8">
    <property type="entry name" value="N-ALPHA-ACETYLTRANSFERASE 50"/>
    <property type="match status" value="1"/>
</dbReference>
<dbReference type="RefSeq" id="WP_097039658.1">
    <property type="nucleotide sequence ID" value="NZ_OBEK01000001.1"/>
</dbReference>
<proteinExistence type="predicted"/>
<keyword evidence="2" id="KW-0012">Acyltransferase</keyword>
<protein>
    <submittedName>
        <fullName evidence="4">Spermine/spermidine N-acetyltransferase</fullName>
    </submittedName>
</protein>
<accession>A0A285N798</accession>
<evidence type="ECO:0000256" key="1">
    <source>
        <dbReference type="ARBA" id="ARBA00022679"/>
    </source>
</evidence>
<name>A0A285N798_9BACI</name>
<dbReference type="InterPro" id="IPR000182">
    <property type="entry name" value="GNAT_dom"/>
</dbReference>
<keyword evidence="5" id="KW-1185">Reference proteome</keyword>
<organism evidence="4 5">
    <name type="scientific">Terribacillus aidingensis</name>
    <dbReference type="NCBI Taxonomy" id="586416"/>
    <lineage>
        <taxon>Bacteria</taxon>
        <taxon>Bacillati</taxon>
        <taxon>Bacillota</taxon>
        <taxon>Bacilli</taxon>
        <taxon>Bacillales</taxon>
        <taxon>Bacillaceae</taxon>
        <taxon>Terribacillus</taxon>
    </lineage>
</organism>
<dbReference type="SUPFAM" id="SSF55729">
    <property type="entry name" value="Acyl-CoA N-acyltransferases (Nat)"/>
    <property type="match status" value="1"/>
</dbReference>
<dbReference type="GO" id="GO:0016747">
    <property type="term" value="F:acyltransferase activity, transferring groups other than amino-acyl groups"/>
    <property type="evidence" value="ECO:0007669"/>
    <property type="project" value="InterPro"/>
</dbReference>
<dbReference type="InterPro" id="IPR051556">
    <property type="entry name" value="N-term/lysine_N-AcTrnsfr"/>
</dbReference>
<evidence type="ECO:0000256" key="2">
    <source>
        <dbReference type="ARBA" id="ARBA00023315"/>
    </source>
</evidence>
<dbReference type="Proteomes" id="UP000219356">
    <property type="component" value="Unassembled WGS sequence"/>
</dbReference>
<reference evidence="5" key="1">
    <citation type="submission" date="2017-09" db="EMBL/GenBank/DDBJ databases">
        <authorList>
            <person name="Varghese N."/>
            <person name="Submissions S."/>
        </authorList>
    </citation>
    <scope>NUCLEOTIDE SEQUENCE [LARGE SCALE GENOMIC DNA]</scope>
    <source>
        <strain evidence="5">CGMCC 1.8913</strain>
    </source>
</reference>
<sequence length="171" mass="20071">MSINMIRCNHKDLDLLQVISIETFNDTFKEQNSTENMKAYLEKAFNTKQLENELSNVSSAFYFIYSDDKLAGYLKININEAQSEKMTDESLEIERIYIRNDFQKQGLGKYLINEAIKIASLQNKKIIWLGVWEKNLKAIEFYKKSGFVQTGFHSFHMGDEEQIDLIFKRTI</sequence>
<evidence type="ECO:0000259" key="3">
    <source>
        <dbReference type="PROSITE" id="PS51186"/>
    </source>
</evidence>
<evidence type="ECO:0000313" key="5">
    <source>
        <dbReference type="Proteomes" id="UP000219356"/>
    </source>
</evidence>
<keyword evidence="1 4" id="KW-0808">Transferase</keyword>
<evidence type="ECO:0000313" key="4">
    <source>
        <dbReference type="EMBL" id="SNZ05345.1"/>
    </source>
</evidence>
<dbReference type="PROSITE" id="PS51186">
    <property type="entry name" value="GNAT"/>
    <property type="match status" value="1"/>
</dbReference>
<dbReference type="Gene3D" id="3.40.630.30">
    <property type="match status" value="1"/>
</dbReference>
<dbReference type="InterPro" id="IPR016181">
    <property type="entry name" value="Acyl_CoA_acyltransferase"/>
</dbReference>
<dbReference type="CDD" id="cd04301">
    <property type="entry name" value="NAT_SF"/>
    <property type="match status" value="1"/>
</dbReference>
<gene>
    <name evidence="4" type="ORF">SAMN05421503_0924</name>
</gene>
<feature type="domain" description="N-acetyltransferase" evidence="3">
    <location>
        <begin position="3"/>
        <end position="171"/>
    </location>
</feature>
<dbReference type="OrthoDB" id="7205533at2"/>
<dbReference type="Pfam" id="PF00583">
    <property type="entry name" value="Acetyltransf_1"/>
    <property type="match status" value="1"/>
</dbReference>
<dbReference type="EMBL" id="OBEK01000001">
    <property type="protein sequence ID" value="SNZ05345.1"/>
    <property type="molecule type" value="Genomic_DNA"/>
</dbReference>